<dbReference type="GeneID" id="113210445"/>
<keyword evidence="3" id="KW-1185">Reference proteome</keyword>
<accession>A0A9C6UFI5</accession>
<evidence type="ECO:0000256" key="1">
    <source>
        <dbReference type="ARBA" id="ARBA00022729"/>
    </source>
</evidence>
<dbReference type="Gene3D" id="2.70.220.10">
    <property type="entry name" value="Ganglioside GM2 activator"/>
    <property type="match status" value="1"/>
</dbReference>
<dbReference type="Proteomes" id="UP000504606">
    <property type="component" value="Unplaced"/>
</dbReference>
<proteinExistence type="predicted"/>
<feature type="signal peptide" evidence="2">
    <location>
        <begin position="1"/>
        <end position="19"/>
    </location>
</feature>
<organism evidence="3 4">
    <name type="scientific">Frankliniella occidentalis</name>
    <name type="common">Western flower thrips</name>
    <name type="synonym">Euthrips occidentalis</name>
    <dbReference type="NCBI Taxonomy" id="133901"/>
    <lineage>
        <taxon>Eukaryota</taxon>
        <taxon>Metazoa</taxon>
        <taxon>Ecdysozoa</taxon>
        <taxon>Arthropoda</taxon>
        <taxon>Hexapoda</taxon>
        <taxon>Insecta</taxon>
        <taxon>Pterygota</taxon>
        <taxon>Neoptera</taxon>
        <taxon>Paraneoptera</taxon>
        <taxon>Thysanoptera</taxon>
        <taxon>Terebrantia</taxon>
        <taxon>Thripoidea</taxon>
        <taxon>Thripidae</taxon>
        <taxon>Frankliniella</taxon>
    </lineage>
</organism>
<feature type="chain" id="PRO_5038372805" evidence="2">
    <location>
        <begin position="20"/>
        <end position="189"/>
    </location>
</feature>
<dbReference type="InterPro" id="IPR036846">
    <property type="entry name" value="GM2-AP_sf"/>
</dbReference>
<dbReference type="AlphaFoldDB" id="A0A9C6UFI5"/>
<protein>
    <submittedName>
        <fullName evidence="4">Uncharacterized protein LOC113210445</fullName>
    </submittedName>
</protein>
<name>A0A9C6UFI5_FRAOC</name>
<dbReference type="RefSeq" id="XP_052127049.1">
    <property type="nucleotide sequence ID" value="XM_052271089.1"/>
</dbReference>
<gene>
    <name evidence="4" type="primary">LOC113210445</name>
</gene>
<evidence type="ECO:0000313" key="4">
    <source>
        <dbReference type="RefSeq" id="XP_052127049.1"/>
    </source>
</evidence>
<evidence type="ECO:0000256" key="2">
    <source>
        <dbReference type="SAM" id="SignalP"/>
    </source>
</evidence>
<evidence type="ECO:0000313" key="3">
    <source>
        <dbReference type="Proteomes" id="UP000504606"/>
    </source>
</evidence>
<reference evidence="4" key="1">
    <citation type="submission" date="2025-08" db="UniProtKB">
        <authorList>
            <consortium name="RefSeq"/>
        </authorList>
    </citation>
    <scope>IDENTIFICATION</scope>
    <source>
        <tissue evidence="4">Whole organism</tissue>
    </source>
</reference>
<keyword evidence="1 2" id="KW-0732">Signal</keyword>
<dbReference type="KEGG" id="foc:113210445"/>
<sequence>MSLVLVPLLALMCQGGIHGKGINSLIGPYIAYTERFYMCEDNNTPLPWRWNLRVSHFNPLKPKELQRLTGNLTGATPFDDSCWSKVILDTWSNNQWKENAFRANFKNNACKALKEHIPGFYEKISRMEMKDACMLKPGVYEFNNTSVDWTFPKFAIMPYGHYRFRLLVGKAERRLACFVVECKIIPKSL</sequence>